<dbReference type="AlphaFoldDB" id="A0AAN9PKF1"/>
<name>A0AAN9PKF1_CLITE</name>
<gene>
    <name evidence="1" type="ORF">RJT34_11311</name>
</gene>
<sequence>MTSYGFAFQILGSVYPKPWFCSFNHEFLEQILDVEFEAHICVINWVDVCVKPRCFSLFEVLCTISPHYEMHLIDRLEMIAEYCTFLVHCCFSIE</sequence>
<proteinExistence type="predicted"/>
<evidence type="ECO:0000313" key="1">
    <source>
        <dbReference type="EMBL" id="KAK7300467.1"/>
    </source>
</evidence>
<protein>
    <submittedName>
        <fullName evidence="1">Uncharacterized protein</fullName>
    </submittedName>
</protein>
<comment type="caution">
    <text evidence="1">The sequence shown here is derived from an EMBL/GenBank/DDBJ whole genome shotgun (WGS) entry which is preliminary data.</text>
</comment>
<evidence type="ECO:0000313" key="2">
    <source>
        <dbReference type="Proteomes" id="UP001359559"/>
    </source>
</evidence>
<accession>A0AAN9PKF1</accession>
<dbReference type="Proteomes" id="UP001359559">
    <property type="component" value="Unassembled WGS sequence"/>
</dbReference>
<reference evidence="1 2" key="1">
    <citation type="submission" date="2024-01" db="EMBL/GenBank/DDBJ databases">
        <title>The genomes of 5 underutilized Papilionoideae crops provide insights into root nodulation and disease resistance.</title>
        <authorList>
            <person name="Yuan L."/>
        </authorList>
    </citation>
    <scope>NUCLEOTIDE SEQUENCE [LARGE SCALE GENOMIC DNA]</scope>
    <source>
        <strain evidence="1">LY-2023</strain>
        <tissue evidence="1">Leaf</tissue>
    </source>
</reference>
<organism evidence="1 2">
    <name type="scientific">Clitoria ternatea</name>
    <name type="common">Butterfly pea</name>
    <dbReference type="NCBI Taxonomy" id="43366"/>
    <lineage>
        <taxon>Eukaryota</taxon>
        <taxon>Viridiplantae</taxon>
        <taxon>Streptophyta</taxon>
        <taxon>Embryophyta</taxon>
        <taxon>Tracheophyta</taxon>
        <taxon>Spermatophyta</taxon>
        <taxon>Magnoliopsida</taxon>
        <taxon>eudicotyledons</taxon>
        <taxon>Gunneridae</taxon>
        <taxon>Pentapetalae</taxon>
        <taxon>rosids</taxon>
        <taxon>fabids</taxon>
        <taxon>Fabales</taxon>
        <taxon>Fabaceae</taxon>
        <taxon>Papilionoideae</taxon>
        <taxon>50 kb inversion clade</taxon>
        <taxon>NPAAA clade</taxon>
        <taxon>indigoferoid/millettioid clade</taxon>
        <taxon>Phaseoleae</taxon>
        <taxon>Clitoria</taxon>
    </lineage>
</organism>
<keyword evidence="2" id="KW-1185">Reference proteome</keyword>
<dbReference type="EMBL" id="JAYKXN010000003">
    <property type="protein sequence ID" value="KAK7300467.1"/>
    <property type="molecule type" value="Genomic_DNA"/>
</dbReference>